<evidence type="ECO:0000313" key="2">
    <source>
        <dbReference type="Proteomes" id="UP000007463"/>
    </source>
</evidence>
<reference evidence="1 2" key="1">
    <citation type="journal article" date="2011" name="Stand. Genomic Sci.">
        <title>Complete genome sequence of the gliding freshwater bacterium Fluviicola taffensis type strain (RW262).</title>
        <authorList>
            <person name="Woyke T."/>
            <person name="Chertkov O."/>
            <person name="Lapidus A."/>
            <person name="Nolan M."/>
            <person name="Lucas S."/>
            <person name="Del Rio T.G."/>
            <person name="Tice H."/>
            <person name="Cheng J.F."/>
            <person name="Tapia R."/>
            <person name="Han C."/>
            <person name="Goodwin L."/>
            <person name="Pitluck S."/>
            <person name="Liolios K."/>
            <person name="Pagani I."/>
            <person name="Ivanova N."/>
            <person name="Huntemann M."/>
            <person name="Mavromatis K."/>
            <person name="Mikhailova N."/>
            <person name="Pati A."/>
            <person name="Chen A."/>
            <person name="Palaniappan K."/>
            <person name="Land M."/>
            <person name="Hauser L."/>
            <person name="Brambilla E.M."/>
            <person name="Rohde M."/>
            <person name="Mwirichia R."/>
            <person name="Sikorski J."/>
            <person name="Tindall B.J."/>
            <person name="Goker M."/>
            <person name="Bristow J."/>
            <person name="Eisen J.A."/>
            <person name="Markowitz V."/>
            <person name="Hugenholtz P."/>
            <person name="Klenk H.P."/>
            <person name="Kyrpides N.C."/>
        </authorList>
    </citation>
    <scope>NUCLEOTIDE SEQUENCE [LARGE SCALE GENOMIC DNA]</scope>
    <source>
        <strain evidence="2">DSM 16823 / RW262 / RW262</strain>
    </source>
</reference>
<gene>
    <name evidence="1" type="ordered locus">Fluta_2415</name>
</gene>
<dbReference type="Proteomes" id="UP000007463">
    <property type="component" value="Chromosome"/>
</dbReference>
<dbReference type="HOGENOM" id="CLU_612164_0_0_10"/>
<sequence precursor="true">MLKQLFILTAFGIFISNAVFSQNSNRISVQTGLFNCFFDGSPIVNSLPIKGKGRIFGNRLIDSQGIELMHRFKKSQISVEYMKFYGVYNYTLNYGNAAAPAQEMWKNLKIISCYYNRFLSINEHWNFQYGAGISYSWGSGSFHHSAFDNGFWTESFNTGYYSEDIGLNLKAGIEYTPIKWLTIYSNFNFLGSVYQKNDIDFSQSYTESYHKNIPSKYSVSWRFGVGFNYGKIAVDTIVGKAKNRITIQTGLFHCFFDGTPMVNVNHRNKYEPFRKLLYSSFGGQFRRQLNTRNAVMLEYMYHTRSYWNVIPELKNGVTEIKYNTINATYERCLPLSQFCFTYGGGLNYRTGSESIVVDYLKLYNYVNQIYYEPVEKNRKLNDFGINMRAGIEYTPRKCLTVFSKVDLLGFLYMSDKNVRNVIQQDYEVKGYPRRFDLSWRFGIGFNF</sequence>
<proteinExistence type="predicted"/>
<reference evidence="2" key="2">
    <citation type="submission" date="2011-02" db="EMBL/GenBank/DDBJ databases">
        <title>The complete genome of Fluviicola taffensis DSM 16823.</title>
        <authorList>
            <consortium name="US DOE Joint Genome Institute (JGI-PGF)"/>
            <person name="Lucas S."/>
            <person name="Copeland A."/>
            <person name="Lapidus A."/>
            <person name="Bruce D."/>
            <person name="Goodwin L."/>
            <person name="Pitluck S."/>
            <person name="Kyrpides N."/>
            <person name="Mavromatis K."/>
            <person name="Ivanova N."/>
            <person name="Mikhailova N."/>
            <person name="Pagani I."/>
            <person name="Chertkov O."/>
            <person name="Detter J.C."/>
            <person name="Han C."/>
            <person name="Tapia R."/>
            <person name="Land M."/>
            <person name="Hauser L."/>
            <person name="Markowitz V."/>
            <person name="Cheng J.-F."/>
            <person name="Hugenholtz P."/>
            <person name="Woyke T."/>
            <person name="Wu D."/>
            <person name="Tindall B."/>
            <person name="Pomrenke H.G."/>
            <person name="Brambilla E."/>
            <person name="Klenk H.-P."/>
            <person name="Eisen J.A."/>
        </authorList>
    </citation>
    <scope>NUCLEOTIDE SEQUENCE [LARGE SCALE GENOMIC DNA]</scope>
    <source>
        <strain evidence="2">DSM 16823 / RW262 / RW262</strain>
    </source>
</reference>
<protein>
    <submittedName>
        <fullName evidence="1">Uncharacterized protein</fullName>
    </submittedName>
</protein>
<dbReference type="RefSeq" id="WP_013687171.1">
    <property type="nucleotide sequence ID" value="NC_015321.1"/>
</dbReference>
<evidence type="ECO:0000313" key="1">
    <source>
        <dbReference type="EMBL" id="AEA44401.1"/>
    </source>
</evidence>
<dbReference type="AlphaFoldDB" id="F2ID07"/>
<keyword evidence="2" id="KW-1185">Reference proteome</keyword>
<name>F2ID07_FLUTR</name>
<organism evidence="1 2">
    <name type="scientific">Fluviicola taffensis (strain DSM 16823 / NCIMB 13979 / RW262)</name>
    <dbReference type="NCBI Taxonomy" id="755732"/>
    <lineage>
        <taxon>Bacteria</taxon>
        <taxon>Pseudomonadati</taxon>
        <taxon>Bacteroidota</taxon>
        <taxon>Flavobacteriia</taxon>
        <taxon>Flavobacteriales</taxon>
        <taxon>Crocinitomicaceae</taxon>
        <taxon>Fluviicola</taxon>
    </lineage>
</organism>
<dbReference type="EMBL" id="CP002542">
    <property type="protein sequence ID" value="AEA44401.1"/>
    <property type="molecule type" value="Genomic_DNA"/>
</dbReference>
<accession>F2ID07</accession>
<dbReference type="OrthoDB" id="1467740at2"/>
<dbReference type="KEGG" id="fte:Fluta_2415"/>